<evidence type="ECO:0000256" key="2">
    <source>
        <dbReference type="ARBA" id="ARBA00010410"/>
    </source>
</evidence>
<feature type="compositionally biased region" description="Polar residues" evidence="11">
    <location>
        <begin position="42"/>
        <end position="69"/>
    </location>
</feature>
<sequence>MDSQTRDICEHQSVSNDAALLQLKDNSEGYSVDNIKDKSNELEPTTSSSTNEILSNPENTQNSNLNTTIDPEPYKNFHLKLYAEDKGPKWYPVRGKIVTPPIITKNLPEAFKFMPIFGAPKSRLELQDFQNAKVREYVGCDLGDEEFNKLASYCSPMHLKTGAELVMPTTYPTQGPLPDKNVDNLDLDGAGENLCIVKKLKLRIEKDVNNHYTRKLKYRGVRVIPPSLDDDYKIPLTPLEPGKDLVFHIRVYRPFYCNGRFRNNTRHSIFSNELVLLGRHKLSVLRDHIVCANDVGMRVDVSENPDDLPTTSAKEVFPSGFLFINNVFYVDMRKGCVDYSKPIREWAVKRGLGEFPHKDMTEVTLDQIVIRLGHPDVYVHQGRCEHPLSVSRVRVLRADECRARWPAHGALSHNQTVYCATCAEFGARWIVTGCERVPFDPAFFCDTCLKLYLYRDGKKICSFRAYSYRGNELNLLKPPG</sequence>
<dbReference type="RefSeq" id="XP_026493359.2">
    <property type="nucleotide sequence ID" value="XM_026637574.2"/>
</dbReference>
<dbReference type="PANTHER" id="PTHR13421">
    <property type="entry name" value="SNRNA-ACTIVATING PROTEIN COMPLEX SUBUNIT 3"/>
    <property type="match status" value="1"/>
</dbReference>
<keyword evidence="6" id="KW-0804">Transcription</keyword>
<organism evidence="12 13">
    <name type="scientific">Vanessa tameamea</name>
    <name type="common">Kamehameha butterfly</name>
    <dbReference type="NCBI Taxonomy" id="334116"/>
    <lineage>
        <taxon>Eukaryota</taxon>
        <taxon>Metazoa</taxon>
        <taxon>Ecdysozoa</taxon>
        <taxon>Arthropoda</taxon>
        <taxon>Hexapoda</taxon>
        <taxon>Insecta</taxon>
        <taxon>Pterygota</taxon>
        <taxon>Neoptera</taxon>
        <taxon>Endopterygota</taxon>
        <taxon>Lepidoptera</taxon>
        <taxon>Glossata</taxon>
        <taxon>Ditrysia</taxon>
        <taxon>Papilionoidea</taxon>
        <taxon>Nymphalidae</taxon>
        <taxon>Nymphalinae</taxon>
        <taxon>Vanessa</taxon>
    </lineage>
</organism>
<comment type="subcellular location">
    <subcellularLocation>
        <location evidence="1">Nucleus</location>
    </subcellularLocation>
</comment>
<dbReference type="PANTHER" id="PTHR13421:SF16">
    <property type="entry name" value="SNRNA-ACTIVATING PROTEIN COMPLEX SUBUNIT 3"/>
    <property type="match status" value="1"/>
</dbReference>
<evidence type="ECO:0000256" key="4">
    <source>
        <dbReference type="ARBA" id="ARBA00023015"/>
    </source>
</evidence>
<protein>
    <recommendedName>
        <fullName evidence="3">snRNA-activating protein complex subunit 3</fullName>
    </recommendedName>
    <alternativeName>
        <fullName evidence="10">Small nuclear RNA-activating complex polypeptide 3</fullName>
    </alternativeName>
</protein>
<evidence type="ECO:0000256" key="11">
    <source>
        <dbReference type="SAM" id="MobiDB-lite"/>
    </source>
</evidence>
<keyword evidence="4" id="KW-0805">Transcription regulation</keyword>
<reference evidence="13" key="1">
    <citation type="submission" date="2025-08" db="UniProtKB">
        <authorList>
            <consortium name="RefSeq"/>
        </authorList>
    </citation>
    <scope>IDENTIFICATION</scope>
    <source>
        <tissue evidence="13">Whole body</tissue>
    </source>
</reference>
<evidence type="ECO:0000256" key="5">
    <source>
        <dbReference type="ARBA" id="ARBA00023125"/>
    </source>
</evidence>
<evidence type="ECO:0000256" key="9">
    <source>
        <dbReference type="ARBA" id="ARBA00025958"/>
    </source>
</evidence>
<gene>
    <name evidence="13" type="primary">Pbp49</name>
</gene>
<evidence type="ECO:0000256" key="3">
    <source>
        <dbReference type="ARBA" id="ARBA00013634"/>
    </source>
</evidence>
<comment type="similarity">
    <text evidence="2">Belongs to the SNAPC3/SRD2 family.</text>
</comment>
<keyword evidence="12" id="KW-1185">Reference proteome</keyword>
<keyword evidence="7" id="KW-0539">Nucleus</keyword>
<keyword evidence="5" id="KW-0238">DNA-binding</keyword>
<dbReference type="OrthoDB" id="46583at2759"/>
<evidence type="ECO:0000256" key="1">
    <source>
        <dbReference type="ARBA" id="ARBA00004123"/>
    </source>
</evidence>
<evidence type="ECO:0000256" key="6">
    <source>
        <dbReference type="ARBA" id="ARBA00023163"/>
    </source>
</evidence>
<evidence type="ECO:0000256" key="8">
    <source>
        <dbReference type="ARBA" id="ARBA00025193"/>
    </source>
</evidence>
<name>A0A8B8I8G7_VANTA</name>
<comment type="function">
    <text evidence="8">Part of the SNAPc complex required for the transcription of both RNA polymerase II and III small-nuclear RNA genes. Binds to the proximal sequence element (PSE), a non-TATA-box basal promoter element common to these 2 types of genes. Recruits TBP and BRF2 to the U6 snRNA TATA box.</text>
</comment>
<accession>A0A8B8I8G7</accession>
<feature type="region of interest" description="Disordered" evidence="11">
    <location>
        <begin position="30"/>
        <end position="70"/>
    </location>
</feature>
<evidence type="ECO:0000313" key="12">
    <source>
        <dbReference type="Proteomes" id="UP001652626"/>
    </source>
</evidence>
<dbReference type="GeneID" id="113398700"/>
<evidence type="ECO:0000313" key="13">
    <source>
        <dbReference type="RefSeq" id="XP_026493359.2"/>
    </source>
</evidence>
<dbReference type="OMA" id="NCEHLFT"/>
<evidence type="ECO:0000256" key="7">
    <source>
        <dbReference type="ARBA" id="ARBA00023242"/>
    </source>
</evidence>
<dbReference type="InterPro" id="IPR022042">
    <property type="entry name" value="snRNA-activating_su3"/>
</dbReference>
<dbReference type="Proteomes" id="UP001652626">
    <property type="component" value="Chromosome 14"/>
</dbReference>
<dbReference type="Pfam" id="PF12251">
    <property type="entry name" value="SNAPC3"/>
    <property type="match status" value="1"/>
</dbReference>
<evidence type="ECO:0000256" key="10">
    <source>
        <dbReference type="ARBA" id="ARBA00029606"/>
    </source>
</evidence>
<comment type="subunit">
    <text evidence="9">Part of the SNAPc complex composed of 5 subunits: SNAPC1, SNAPC2, SNAPC3, SNAPC4 and SNAPC5. SNAPC3 interacts with SNAPC1.</text>
</comment>
<proteinExistence type="inferred from homology"/>